<name>A0A2K1IZ52_PHYPA</name>
<proteinExistence type="predicted"/>
<evidence type="ECO:0000313" key="2">
    <source>
        <dbReference type="EnsemblPlants" id="PAC:32937892.CDS.1"/>
    </source>
</evidence>
<gene>
    <name evidence="1" type="ORF">PHYPA_024370</name>
</gene>
<sequence length="87" mass="9694">MIPTALSRSHDPNNIGNASKCVSQHLLGCVEPLTCRFIVRTSIFICSNNNTFKFFFVWILLKAASARIHAGSSLVVRSLICFISRPR</sequence>
<dbReference type="InParanoid" id="A0A2K1IZ52"/>
<evidence type="ECO:0000313" key="1">
    <source>
        <dbReference type="EMBL" id="PNR34553.1"/>
    </source>
</evidence>
<dbReference type="Proteomes" id="UP000006727">
    <property type="component" value="Chromosome 19"/>
</dbReference>
<reference evidence="1 3" key="1">
    <citation type="journal article" date="2008" name="Science">
        <title>The Physcomitrella genome reveals evolutionary insights into the conquest of land by plants.</title>
        <authorList>
            <person name="Rensing S."/>
            <person name="Lang D."/>
            <person name="Zimmer A."/>
            <person name="Terry A."/>
            <person name="Salamov A."/>
            <person name="Shapiro H."/>
            <person name="Nishiyama T."/>
            <person name="Perroud P.-F."/>
            <person name="Lindquist E."/>
            <person name="Kamisugi Y."/>
            <person name="Tanahashi T."/>
            <person name="Sakakibara K."/>
            <person name="Fujita T."/>
            <person name="Oishi K."/>
            <person name="Shin-I T."/>
            <person name="Kuroki Y."/>
            <person name="Toyoda A."/>
            <person name="Suzuki Y."/>
            <person name="Hashimoto A."/>
            <person name="Yamaguchi K."/>
            <person name="Sugano A."/>
            <person name="Kohara Y."/>
            <person name="Fujiyama A."/>
            <person name="Anterola A."/>
            <person name="Aoki S."/>
            <person name="Ashton N."/>
            <person name="Barbazuk W.B."/>
            <person name="Barker E."/>
            <person name="Bennetzen J."/>
            <person name="Bezanilla M."/>
            <person name="Blankenship R."/>
            <person name="Cho S.H."/>
            <person name="Dutcher S."/>
            <person name="Estelle M."/>
            <person name="Fawcett J.A."/>
            <person name="Gundlach H."/>
            <person name="Hanada K."/>
            <person name="Heyl A."/>
            <person name="Hicks K.A."/>
            <person name="Hugh J."/>
            <person name="Lohr M."/>
            <person name="Mayer K."/>
            <person name="Melkozernov A."/>
            <person name="Murata T."/>
            <person name="Nelson D."/>
            <person name="Pils B."/>
            <person name="Prigge M."/>
            <person name="Reiss B."/>
            <person name="Renner T."/>
            <person name="Rombauts S."/>
            <person name="Rushton P."/>
            <person name="Sanderfoot A."/>
            <person name="Schween G."/>
            <person name="Shiu S.-H."/>
            <person name="Stueber K."/>
            <person name="Theodoulou F.L."/>
            <person name="Tu H."/>
            <person name="Van de Peer Y."/>
            <person name="Verrier P.J."/>
            <person name="Waters E."/>
            <person name="Wood A."/>
            <person name="Yang L."/>
            <person name="Cove D."/>
            <person name="Cuming A."/>
            <person name="Hasebe M."/>
            <person name="Lucas S."/>
            <person name="Mishler D.B."/>
            <person name="Reski R."/>
            <person name="Grigoriev I."/>
            <person name="Quatrano R.S."/>
            <person name="Boore J.L."/>
        </authorList>
    </citation>
    <scope>NUCLEOTIDE SEQUENCE [LARGE SCALE GENOMIC DNA]</scope>
    <source>
        <strain evidence="2 3">cv. Gransden 2004</strain>
    </source>
</reference>
<accession>A0A2K1IZ52</accession>
<protein>
    <submittedName>
        <fullName evidence="1 2">Uncharacterized protein</fullName>
    </submittedName>
</protein>
<dbReference type="Gramene" id="Pp3c19_20497V3.1">
    <property type="protein sequence ID" value="PAC:32937892.CDS.1"/>
    <property type="gene ID" value="Pp3c19_20497"/>
</dbReference>
<keyword evidence="3" id="KW-1185">Reference proteome</keyword>
<dbReference type="EnsemblPlants" id="Pp3c19_20497V3.1">
    <property type="protein sequence ID" value="PAC:32937892.CDS.1"/>
    <property type="gene ID" value="Pp3c19_20497"/>
</dbReference>
<evidence type="ECO:0000313" key="3">
    <source>
        <dbReference type="Proteomes" id="UP000006727"/>
    </source>
</evidence>
<reference evidence="2" key="3">
    <citation type="submission" date="2020-12" db="UniProtKB">
        <authorList>
            <consortium name="EnsemblPlants"/>
        </authorList>
    </citation>
    <scope>IDENTIFICATION</scope>
</reference>
<organism evidence="1">
    <name type="scientific">Physcomitrium patens</name>
    <name type="common">Spreading-leaved earth moss</name>
    <name type="synonym">Physcomitrella patens</name>
    <dbReference type="NCBI Taxonomy" id="3218"/>
    <lineage>
        <taxon>Eukaryota</taxon>
        <taxon>Viridiplantae</taxon>
        <taxon>Streptophyta</taxon>
        <taxon>Embryophyta</taxon>
        <taxon>Bryophyta</taxon>
        <taxon>Bryophytina</taxon>
        <taxon>Bryopsida</taxon>
        <taxon>Funariidae</taxon>
        <taxon>Funariales</taxon>
        <taxon>Funariaceae</taxon>
        <taxon>Physcomitrium</taxon>
    </lineage>
</organism>
<dbReference type="EMBL" id="ABEU02000019">
    <property type="protein sequence ID" value="PNR34553.1"/>
    <property type="molecule type" value="Genomic_DNA"/>
</dbReference>
<reference evidence="1 3" key="2">
    <citation type="journal article" date="2018" name="Plant J.">
        <title>The Physcomitrella patens chromosome-scale assembly reveals moss genome structure and evolution.</title>
        <authorList>
            <person name="Lang D."/>
            <person name="Ullrich K.K."/>
            <person name="Murat F."/>
            <person name="Fuchs J."/>
            <person name="Jenkins J."/>
            <person name="Haas F.B."/>
            <person name="Piednoel M."/>
            <person name="Gundlach H."/>
            <person name="Van Bel M."/>
            <person name="Meyberg R."/>
            <person name="Vives C."/>
            <person name="Morata J."/>
            <person name="Symeonidi A."/>
            <person name="Hiss M."/>
            <person name="Muchero W."/>
            <person name="Kamisugi Y."/>
            <person name="Saleh O."/>
            <person name="Blanc G."/>
            <person name="Decker E.L."/>
            <person name="van Gessel N."/>
            <person name="Grimwood J."/>
            <person name="Hayes R.D."/>
            <person name="Graham S.W."/>
            <person name="Gunter L.E."/>
            <person name="McDaniel S.F."/>
            <person name="Hoernstein S.N.W."/>
            <person name="Larsson A."/>
            <person name="Li F.W."/>
            <person name="Perroud P.F."/>
            <person name="Phillips J."/>
            <person name="Ranjan P."/>
            <person name="Rokshar D.S."/>
            <person name="Rothfels C.J."/>
            <person name="Schneider L."/>
            <person name="Shu S."/>
            <person name="Stevenson D.W."/>
            <person name="Thummler F."/>
            <person name="Tillich M."/>
            <person name="Villarreal Aguilar J.C."/>
            <person name="Widiez T."/>
            <person name="Wong G.K."/>
            <person name="Wymore A."/>
            <person name="Zhang Y."/>
            <person name="Zimmer A.D."/>
            <person name="Quatrano R.S."/>
            <person name="Mayer K.F.X."/>
            <person name="Goodstein D."/>
            <person name="Casacuberta J.M."/>
            <person name="Vandepoele K."/>
            <person name="Reski R."/>
            <person name="Cuming A.C."/>
            <person name="Tuskan G.A."/>
            <person name="Maumus F."/>
            <person name="Salse J."/>
            <person name="Schmutz J."/>
            <person name="Rensing S.A."/>
        </authorList>
    </citation>
    <scope>NUCLEOTIDE SEQUENCE [LARGE SCALE GENOMIC DNA]</scope>
    <source>
        <strain evidence="2 3">cv. Gransden 2004</strain>
    </source>
</reference>
<dbReference type="AlphaFoldDB" id="A0A2K1IZ52"/>